<feature type="transmembrane region" description="Helical" evidence="8">
    <location>
        <begin position="20"/>
        <end position="44"/>
    </location>
</feature>
<dbReference type="Proteomes" id="UP000019140">
    <property type="component" value="Unassembled WGS sequence"/>
</dbReference>
<evidence type="ECO:0000256" key="6">
    <source>
        <dbReference type="ARBA" id="ARBA00022989"/>
    </source>
</evidence>
<keyword evidence="2" id="KW-1003">Cell membrane</keyword>
<keyword evidence="6 8" id="KW-1133">Transmembrane helix</keyword>
<comment type="subcellular location">
    <subcellularLocation>
        <location evidence="1">Cell membrane</location>
        <topology evidence="1">Multi-pass membrane protein</topology>
    </subcellularLocation>
</comment>
<feature type="transmembrane region" description="Helical" evidence="8">
    <location>
        <begin position="128"/>
        <end position="147"/>
    </location>
</feature>
<dbReference type="AlphaFoldDB" id="W4M575"/>
<dbReference type="Pfam" id="PF13231">
    <property type="entry name" value="PMT_2"/>
    <property type="match status" value="1"/>
</dbReference>
<feature type="domain" description="Glycosyltransferase RgtA/B/C/D-like" evidence="9">
    <location>
        <begin position="77"/>
        <end position="243"/>
    </location>
</feature>
<feature type="transmembrane region" description="Helical" evidence="8">
    <location>
        <begin position="192"/>
        <end position="214"/>
    </location>
</feature>
<evidence type="ECO:0000256" key="7">
    <source>
        <dbReference type="ARBA" id="ARBA00023136"/>
    </source>
</evidence>
<comment type="caution">
    <text evidence="10">The sequence shown here is derived from an EMBL/GenBank/DDBJ whole genome shotgun (WGS) entry which is preliminary data.</text>
</comment>
<sequence length="422" mass="47905">MQPATLDDRDDVSPSGPHGVWWVLMAAFLLRLTCMLIFGSHLYADEAEMGEIARNILAGQGFSLSLLGPEQPTAFIPPFEPYFFALIHGVFGDTPLSYAILIAIRSALSVTSAYVAYRIVRDTWSERLAILTLCTIAFYPPFIYYSAISEYLVRPPFSVLLCLLIVWCLLHFERHPSLGRACLTGGVFGFSLYVQSNFMSFIPFALAWMAYVLWCSREPLQGWRKLLPLVAMPLIAMLLLLPWTVRNYRAFGELVPLRTGFGLLFWLANNPVATGDLLSVSSWYVPRFDMAPAQTLSPPLLAQVRQANEVERDRLLLREATQFITSHPERYLQLTLIRLRSFWLGPPKHHKTAWKQIAVAAYGTYSVVLLGLALTALAFRRDRVVWLFVLLVIHFMLLYGLVQASYSYYRMDSEPFCLILAL</sequence>
<evidence type="ECO:0000256" key="3">
    <source>
        <dbReference type="ARBA" id="ARBA00022676"/>
    </source>
</evidence>
<accession>W4M575</accession>
<dbReference type="InterPro" id="IPR038731">
    <property type="entry name" value="RgtA/B/C-like"/>
</dbReference>
<keyword evidence="5 8" id="KW-0812">Transmembrane</keyword>
<keyword evidence="3" id="KW-0328">Glycosyltransferase</keyword>
<evidence type="ECO:0000313" key="10">
    <source>
        <dbReference type="EMBL" id="ETX05499.1"/>
    </source>
</evidence>
<feature type="transmembrane region" description="Helical" evidence="8">
    <location>
        <begin position="357"/>
        <end position="378"/>
    </location>
</feature>
<keyword evidence="4" id="KW-0808">Transferase</keyword>
<dbReference type="PANTHER" id="PTHR33908:SF11">
    <property type="entry name" value="MEMBRANE PROTEIN"/>
    <property type="match status" value="1"/>
</dbReference>
<evidence type="ECO:0000256" key="8">
    <source>
        <dbReference type="SAM" id="Phobius"/>
    </source>
</evidence>
<dbReference type="InterPro" id="IPR050297">
    <property type="entry name" value="LipidA_mod_glycosyltrf_83"/>
</dbReference>
<organism evidence="10 11">
    <name type="scientific">Candidatus Entotheonella gemina</name>
    <dbReference type="NCBI Taxonomy" id="1429439"/>
    <lineage>
        <taxon>Bacteria</taxon>
        <taxon>Pseudomonadati</taxon>
        <taxon>Nitrospinota/Tectimicrobiota group</taxon>
        <taxon>Candidatus Tectimicrobiota</taxon>
        <taxon>Candidatus Entotheonellia</taxon>
        <taxon>Candidatus Entotheonellales</taxon>
        <taxon>Candidatus Entotheonellaceae</taxon>
        <taxon>Candidatus Entotheonella</taxon>
    </lineage>
</organism>
<feature type="transmembrane region" description="Helical" evidence="8">
    <location>
        <begin position="226"/>
        <end position="245"/>
    </location>
</feature>
<protein>
    <recommendedName>
        <fullName evidence="9">Glycosyltransferase RgtA/B/C/D-like domain-containing protein</fullName>
    </recommendedName>
</protein>
<evidence type="ECO:0000256" key="4">
    <source>
        <dbReference type="ARBA" id="ARBA00022679"/>
    </source>
</evidence>
<evidence type="ECO:0000256" key="1">
    <source>
        <dbReference type="ARBA" id="ARBA00004651"/>
    </source>
</evidence>
<feature type="transmembrane region" description="Helical" evidence="8">
    <location>
        <begin position="384"/>
        <end position="402"/>
    </location>
</feature>
<dbReference type="HOGENOM" id="CLU_053790_0_0_7"/>
<keyword evidence="11" id="KW-1185">Reference proteome</keyword>
<dbReference type="PANTHER" id="PTHR33908">
    <property type="entry name" value="MANNOSYLTRANSFERASE YKCB-RELATED"/>
    <property type="match status" value="1"/>
</dbReference>
<dbReference type="EMBL" id="AZHX01000941">
    <property type="protein sequence ID" value="ETX05499.1"/>
    <property type="molecule type" value="Genomic_DNA"/>
</dbReference>
<keyword evidence="7 8" id="KW-0472">Membrane</keyword>
<proteinExistence type="predicted"/>
<evidence type="ECO:0000313" key="11">
    <source>
        <dbReference type="Proteomes" id="UP000019140"/>
    </source>
</evidence>
<name>W4M575_9BACT</name>
<evidence type="ECO:0000256" key="2">
    <source>
        <dbReference type="ARBA" id="ARBA00022475"/>
    </source>
</evidence>
<feature type="transmembrane region" description="Helical" evidence="8">
    <location>
        <begin position="153"/>
        <end position="172"/>
    </location>
</feature>
<reference evidence="10 11" key="1">
    <citation type="journal article" date="2014" name="Nature">
        <title>An environmental bacterial taxon with a large and distinct metabolic repertoire.</title>
        <authorList>
            <person name="Wilson M.C."/>
            <person name="Mori T."/>
            <person name="Ruckert C."/>
            <person name="Uria A.R."/>
            <person name="Helf M.J."/>
            <person name="Takada K."/>
            <person name="Gernert C."/>
            <person name="Steffens U.A."/>
            <person name="Heycke N."/>
            <person name="Schmitt S."/>
            <person name="Rinke C."/>
            <person name="Helfrich E.J."/>
            <person name="Brachmann A.O."/>
            <person name="Gurgui C."/>
            <person name="Wakimoto T."/>
            <person name="Kracht M."/>
            <person name="Crusemann M."/>
            <person name="Hentschel U."/>
            <person name="Abe I."/>
            <person name="Matsunaga S."/>
            <person name="Kalinowski J."/>
            <person name="Takeyama H."/>
            <person name="Piel J."/>
        </authorList>
    </citation>
    <scope>NUCLEOTIDE SEQUENCE [LARGE SCALE GENOMIC DNA]</scope>
    <source>
        <strain evidence="11">TSY2</strain>
    </source>
</reference>
<dbReference type="GO" id="GO:0016763">
    <property type="term" value="F:pentosyltransferase activity"/>
    <property type="evidence" value="ECO:0007669"/>
    <property type="project" value="TreeGrafter"/>
</dbReference>
<dbReference type="GO" id="GO:0009103">
    <property type="term" value="P:lipopolysaccharide biosynthetic process"/>
    <property type="evidence" value="ECO:0007669"/>
    <property type="project" value="UniProtKB-ARBA"/>
</dbReference>
<evidence type="ECO:0000259" key="9">
    <source>
        <dbReference type="Pfam" id="PF13231"/>
    </source>
</evidence>
<gene>
    <name evidence="10" type="ORF">ETSY2_22560</name>
</gene>
<feature type="non-terminal residue" evidence="10">
    <location>
        <position position="422"/>
    </location>
</feature>
<dbReference type="GO" id="GO:0005886">
    <property type="term" value="C:plasma membrane"/>
    <property type="evidence" value="ECO:0007669"/>
    <property type="project" value="UniProtKB-SubCell"/>
</dbReference>
<evidence type="ECO:0000256" key="5">
    <source>
        <dbReference type="ARBA" id="ARBA00022692"/>
    </source>
</evidence>